<accession>L0FB33</accession>
<evidence type="ECO:0000313" key="2">
    <source>
        <dbReference type="EMBL" id="AGA69871.1"/>
    </source>
</evidence>
<dbReference type="Proteomes" id="UP000010797">
    <property type="component" value="Chromosome"/>
</dbReference>
<dbReference type="eggNOG" id="COG4972">
    <property type="taxonomic scope" value="Bacteria"/>
</dbReference>
<dbReference type="EMBL" id="CP003344">
    <property type="protein sequence ID" value="AGA69871.1"/>
    <property type="molecule type" value="Genomic_DNA"/>
</dbReference>
<dbReference type="InterPro" id="IPR043129">
    <property type="entry name" value="ATPase_NBD"/>
</dbReference>
<keyword evidence="1" id="KW-0472">Membrane</keyword>
<dbReference type="SUPFAM" id="SSF53067">
    <property type="entry name" value="Actin-like ATPase domain"/>
    <property type="match status" value="1"/>
</dbReference>
<proteinExistence type="predicted"/>
<feature type="transmembrane region" description="Helical" evidence="1">
    <location>
        <begin position="340"/>
        <end position="358"/>
    </location>
</feature>
<sequence length="487" mass="55949">MISQVRWKVCVEITADELRWLWCSYKGREGNAIIAVEKFETVPLPLGIIEQGKVQQPGEFLSIVKRYVEERKVEFRLPCHLKLRIGLPIQNQFIREYSLPWARKGDRKGLLNYLAEEEIPIPKKELMVDYLIREEKSSPPRLNVILAGIRKSVLTPLVSSFQAADIEIERVSFSQLVWGNALKFKPQDNTLILRQEAGQILGIYYKGKTPEMIRSVPAAAYSYGEKEWDREIHRLLLHFSSYNEQGDLHRILWGRGSETAELGKRIVEYLHRVHGQESVLQEVDEAFYAAFDKELLQAIPCPEPEKLLTVLGIALDQEKNPLNNFWRGEMRKKKSHRVKTVTAGFLLLINLIGLGMLASSRYTLDNMHNEVNGLREMKANVALAEEQQREQVEAWVMVKNSPTTVGLAMQELSSYNPERIQLERMELKGNNLLMQGVAKESLEVQSVFQDLEAGGWENVVLSNYHVAEKPLVEHMPIQFTLKAVRHE</sequence>
<evidence type="ECO:0000256" key="1">
    <source>
        <dbReference type="SAM" id="Phobius"/>
    </source>
</evidence>
<dbReference type="RefSeq" id="WP_015262842.1">
    <property type="nucleotide sequence ID" value="NC_019903.1"/>
</dbReference>
<dbReference type="eggNOG" id="COG3166">
    <property type="taxonomic scope" value="Bacteria"/>
</dbReference>
<dbReference type="HOGENOM" id="CLU_583588_0_0_9"/>
<name>L0FB33_DESDL</name>
<gene>
    <name evidence="2" type="ordered locus">Desdi_2447</name>
</gene>
<protein>
    <submittedName>
        <fullName evidence="2">Competence protein A</fullName>
    </submittedName>
</protein>
<organism evidence="2 3">
    <name type="scientific">Desulfitobacterium dichloroeliminans (strain LMG P-21439 / DCA1)</name>
    <dbReference type="NCBI Taxonomy" id="871963"/>
    <lineage>
        <taxon>Bacteria</taxon>
        <taxon>Bacillati</taxon>
        <taxon>Bacillota</taxon>
        <taxon>Clostridia</taxon>
        <taxon>Eubacteriales</taxon>
        <taxon>Desulfitobacteriaceae</taxon>
        <taxon>Desulfitobacterium</taxon>
    </lineage>
</organism>
<dbReference type="AlphaFoldDB" id="L0FB33"/>
<evidence type="ECO:0000313" key="3">
    <source>
        <dbReference type="Proteomes" id="UP000010797"/>
    </source>
</evidence>
<keyword evidence="1" id="KW-0812">Transmembrane</keyword>
<dbReference type="KEGG" id="ddl:Desdi_2447"/>
<keyword evidence="3" id="KW-1185">Reference proteome</keyword>
<dbReference type="OrthoDB" id="1790346at2"/>
<keyword evidence="1" id="KW-1133">Transmembrane helix</keyword>
<reference evidence="3" key="1">
    <citation type="submission" date="2012-02" db="EMBL/GenBank/DDBJ databases">
        <title>Complete sequence of Desulfitobacterium dichloroeliminans LMG P-21439.</title>
        <authorList>
            <person name="Lucas S."/>
            <person name="Han J."/>
            <person name="Lapidus A."/>
            <person name="Cheng J.-F."/>
            <person name="Goodwin L."/>
            <person name="Pitluck S."/>
            <person name="Peters L."/>
            <person name="Ovchinnikova G."/>
            <person name="Teshima H."/>
            <person name="Detter J.C."/>
            <person name="Han C."/>
            <person name="Tapia R."/>
            <person name="Land M."/>
            <person name="Hauser L."/>
            <person name="Kyrpides N."/>
            <person name="Ivanova N."/>
            <person name="Pagani I."/>
            <person name="Kruse T."/>
            <person name="de Vos W.M."/>
            <person name="Boon N."/>
            <person name="Smidt H."/>
            <person name="Woyke T."/>
        </authorList>
    </citation>
    <scope>NUCLEOTIDE SEQUENCE [LARGE SCALE GENOMIC DNA]</scope>
    <source>
        <strain evidence="3">LMG P-21439 / DCA1</strain>
    </source>
</reference>
<dbReference type="STRING" id="871963.Desdi_2447"/>